<dbReference type="Pfam" id="PF13499">
    <property type="entry name" value="EF-hand_7"/>
    <property type="match status" value="1"/>
</dbReference>
<dbReference type="AlphaFoldDB" id="A0AB34JKQ4"/>
<dbReference type="InterPro" id="IPR002048">
    <property type="entry name" value="EF_hand_dom"/>
</dbReference>
<proteinExistence type="predicted"/>
<dbReference type="SUPFAM" id="SSF47473">
    <property type="entry name" value="EF-hand"/>
    <property type="match status" value="1"/>
</dbReference>
<feature type="domain" description="EF-hand" evidence="2">
    <location>
        <begin position="11"/>
        <end position="46"/>
    </location>
</feature>
<protein>
    <recommendedName>
        <fullName evidence="2">EF-hand domain-containing protein</fullName>
    </recommendedName>
</protein>
<dbReference type="EMBL" id="JBGBPQ010000007">
    <property type="protein sequence ID" value="KAL1521543.1"/>
    <property type="molecule type" value="Genomic_DNA"/>
</dbReference>
<evidence type="ECO:0000259" key="2">
    <source>
        <dbReference type="PROSITE" id="PS50222"/>
    </source>
</evidence>
<dbReference type="GO" id="GO:0005509">
    <property type="term" value="F:calcium ion binding"/>
    <property type="evidence" value="ECO:0007669"/>
    <property type="project" value="InterPro"/>
</dbReference>
<dbReference type="CDD" id="cd00051">
    <property type="entry name" value="EFh"/>
    <property type="match status" value="1"/>
</dbReference>
<dbReference type="Gene3D" id="1.10.238.10">
    <property type="entry name" value="EF-hand"/>
    <property type="match status" value="1"/>
</dbReference>
<sequence length="105" mass="11549">MALSVAEAVQGGHARLAAAFNALDADGDGLISQAEIKAACLRLNIEMCPQELMQLVHRVDVDGDGFIAMHEFKRVQALKLHLIAQGILEQHELMPDERRAHIEQV</sequence>
<evidence type="ECO:0000256" key="1">
    <source>
        <dbReference type="ARBA" id="ARBA00022837"/>
    </source>
</evidence>
<gene>
    <name evidence="3" type="ORF">AB1Y20_021202</name>
</gene>
<dbReference type="InterPro" id="IPR011992">
    <property type="entry name" value="EF-hand-dom_pair"/>
</dbReference>
<dbReference type="PROSITE" id="PS50222">
    <property type="entry name" value="EF_HAND_2"/>
    <property type="match status" value="2"/>
</dbReference>
<feature type="domain" description="EF-hand" evidence="2">
    <location>
        <begin position="47"/>
        <end position="82"/>
    </location>
</feature>
<accession>A0AB34JKQ4</accession>
<dbReference type="PROSITE" id="PS00018">
    <property type="entry name" value="EF_HAND_1"/>
    <property type="match status" value="2"/>
</dbReference>
<organism evidence="3 4">
    <name type="scientific">Prymnesium parvum</name>
    <name type="common">Toxic golden alga</name>
    <dbReference type="NCBI Taxonomy" id="97485"/>
    <lineage>
        <taxon>Eukaryota</taxon>
        <taxon>Haptista</taxon>
        <taxon>Haptophyta</taxon>
        <taxon>Prymnesiophyceae</taxon>
        <taxon>Prymnesiales</taxon>
        <taxon>Prymnesiaceae</taxon>
        <taxon>Prymnesium</taxon>
    </lineage>
</organism>
<evidence type="ECO:0000313" key="3">
    <source>
        <dbReference type="EMBL" id="KAL1521543.1"/>
    </source>
</evidence>
<reference evidence="3 4" key="1">
    <citation type="journal article" date="2024" name="Science">
        <title>Giant polyketide synthase enzymes in the biosynthesis of giant marine polyether toxins.</title>
        <authorList>
            <person name="Fallon T.R."/>
            <person name="Shende V.V."/>
            <person name="Wierzbicki I.H."/>
            <person name="Pendleton A.L."/>
            <person name="Watervoot N.F."/>
            <person name="Auber R.P."/>
            <person name="Gonzalez D.J."/>
            <person name="Wisecaver J.H."/>
            <person name="Moore B.S."/>
        </authorList>
    </citation>
    <scope>NUCLEOTIDE SEQUENCE [LARGE SCALE GENOMIC DNA]</scope>
    <source>
        <strain evidence="3 4">12B1</strain>
    </source>
</reference>
<name>A0AB34JKQ4_PRYPA</name>
<evidence type="ECO:0000313" key="4">
    <source>
        <dbReference type="Proteomes" id="UP001515480"/>
    </source>
</evidence>
<keyword evidence="1" id="KW-0106">Calcium</keyword>
<dbReference type="SMART" id="SM00054">
    <property type="entry name" value="EFh"/>
    <property type="match status" value="2"/>
</dbReference>
<dbReference type="InterPro" id="IPR018247">
    <property type="entry name" value="EF_Hand_1_Ca_BS"/>
</dbReference>
<comment type="caution">
    <text evidence="3">The sequence shown here is derived from an EMBL/GenBank/DDBJ whole genome shotgun (WGS) entry which is preliminary data.</text>
</comment>
<keyword evidence="4" id="KW-1185">Reference proteome</keyword>
<dbReference type="Proteomes" id="UP001515480">
    <property type="component" value="Unassembled WGS sequence"/>
</dbReference>